<reference evidence="2" key="2">
    <citation type="submission" date="2021-10" db="EMBL/GenBank/DDBJ databases">
        <title>Phylogenomics reveals ancestral predisposition of the termite-cultivated fungus Termitomyces towards a domesticated lifestyle.</title>
        <authorList>
            <person name="Auxier B."/>
            <person name="Grum-Grzhimaylo A."/>
            <person name="Cardenas M.E."/>
            <person name="Lodge J.D."/>
            <person name="Laessoe T."/>
            <person name="Pedersen O."/>
            <person name="Smith M.E."/>
            <person name="Kuyper T.W."/>
            <person name="Franco-Molano E.A."/>
            <person name="Baroni T.J."/>
            <person name="Aanen D.K."/>
        </authorList>
    </citation>
    <scope>NUCLEOTIDE SEQUENCE</scope>
    <source>
        <strain evidence="2">D49</strain>
    </source>
</reference>
<keyword evidence="1" id="KW-0812">Transmembrane</keyword>
<evidence type="ECO:0000256" key="1">
    <source>
        <dbReference type="SAM" id="Phobius"/>
    </source>
</evidence>
<accession>A0A9P7FPL8</accession>
<dbReference type="AlphaFoldDB" id="A0A9P7FPL8"/>
<keyword evidence="3" id="KW-1185">Reference proteome</keyword>
<organism evidence="2 3">
    <name type="scientific">Sphagnurus paluster</name>
    <dbReference type="NCBI Taxonomy" id="117069"/>
    <lineage>
        <taxon>Eukaryota</taxon>
        <taxon>Fungi</taxon>
        <taxon>Dikarya</taxon>
        <taxon>Basidiomycota</taxon>
        <taxon>Agaricomycotina</taxon>
        <taxon>Agaricomycetes</taxon>
        <taxon>Agaricomycetidae</taxon>
        <taxon>Agaricales</taxon>
        <taxon>Tricholomatineae</taxon>
        <taxon>Lyophyllaceae</taxon>
        <taxon>Sphagnurus</taxon>
    </lineage>
</organism>
<keyword evidence="1" id="KW-1133">Transmembrane helix</keyword>
<protein>
    <submittedName>
        <fullName evidence="2">Uncharacterized protein</fullName>
    </submittedName>
</protein>
<feature type="transmembrane region" description="Helical" evidence="1">
    <location>
        <begin position="450"/>
        <end position="469"/>
    </location>
</feature>
<evidence type="ECO:0000313" key="2">
    <source>
        <dbReference type="EMBL" id="KAG5634985.1"/>
    </source>
</evidence>
<feature type="transmembrane region" description="Helical" evidence="1">
    <location>
        <begin position="481"/>
        <end position="498"/>
    </location>
</feature>
<evidence type="ECO:0000313" key="3">
    <source>
        <dbReference type="Proteomes" id="UP000717328"/>
    </source>
</evidence>
<gene>
    <name evidence="2" type="ORF">H0H81_000136</name>
</gene>
<reference evidence="2" key="1">
    <citation type="submission" date="2021-02" db="EMBL/GenBank/DDBJ databases">
        <authorList>
            <person name="Nieuwenhuis M."/>
            <person name="Van De Peppel L.J.J."/>
        </authorList>
    </citation>
    <scope>NUCLEOTIDE SEQUENCE</scope>
    <source>
        <strain evidence="2">D49</strain>
    </source>
</reference>
<sequence length="593" mass="66333">MSVTPGSDSVLQISNITIKHDKNLETPEVLIDGHPANVAWTHGNKRKYEAAFSPSLRLGPSQGLSIRWQQHQSLLGRIFSKGNLPKREKKVSAQELSDITEGQAGQKNWHYTEPGLEVKAVFRAQHGDAQDGAYFEQSVAESAGSSLHPLTEDILNTCPRFRILVIGKNVEHNQRGKADINEELISELNERFVLHDSMGFEAGEEKNFIAVQNFIQERNAMRDVKDKLHAVWMCFQVPIAGGRVLETGDEYFLKAKADPKNPLGSVPIIAVFTQYDKLVNSIVLGQVKAKIPGNAREGAPLVAEATFQEKSPAYKSTVQELVELTQNLVVEYISEAGFVTGMAQRTSLEVNIRTSIDVGSRKYWQSIVTGLNLGGKTMEQICRVLHTDIINVWNFYDPKRNLHSDEFRRLIYNLVEDKDGPPEKNTNTTAMLTGGASIIGTIAGFLSGPLLPIVIPILATGVLAAWLIQMYSISRDTLRRLITHIIQLILVMQIIFWLRHSLKLPDTYATSRRLAKLAYAIQEQNMCNDALRHDIEEYTKKLDVTDPKATVDKIVELIDKYRIKNPGDIDATQLENFNKEGDEDWAVTPIASK</sequence>
<proteinExistence type="predicted"/>
<name>A0A9P7FPL8_9AGAR</name>
<dbReference type="Proteomes" id="UP000717328">
    <property type="component" value="Unassembled WGS sequence"/>
</dbReference>
<comment type="caution">
    <text evidence="2">The sequence shown here is derived from an EMBL/GenBank/DDBJ whole genome shotgun (WGS) entry which is preliminary data.</text>
</comment>
<dbReference type="EMBL" id="JABCKI010006214">
    <property type="protein sequence ID" value="KAG5634985.1"/>
    <property type="molecule type" value="Genomic_DNA"/>
</dbReference>
<dbReference type="OrthoDB" id="391988at2759"/>
<keyword evidence="1" id="KW-0472">Membrane</keyword>